<reference evidence="3" key="1">
    <citation type="submission" date="2019-04" db="EMBL/GenBank/DDBJ databases">
        <title>Complete genome sequence of Sphingomonas sp. W1-2-3.</title>
        <authorList>
            <person name="Im W.T."/>
        </authorList>
    </citation>
    <scope>NUCLEOTIDE SEQUENCE [LARGE SCALE GENOMIC DNA]</scope>
    <source>
        <strain evidence="3">W1-2-3</strain>
    </source>
</reference>
<accession>A0A4D7BUA3</accession>
<evidence type="ECO:0000313" key="2">
    <source>
        <dbReference type="EMBL" id="QCI79149.1"/>
    </source>
</evidence>
<dbReference type="EMBL" id="CP039704">
    <property type="protein sequence ID" value="QCI79149.1"/>
    <property type="molecule type" value="Genomic_DNA"/>
</dbReference>
<evidence type="ECO:0000256" key="1">
    <source>
        <dbReference type="SAM" id="MobiDB-lite"/>
    </source>
</evidence>
<keyword evidence="3" id="KW-1185">Reference proteome</keyword>
<feature type="region of interest" description="Disordered" evidence="1">
    <location>
        <begin position="281"/>
        <end position="315"/>
    </location>
</feature>
<dbReference type="KEGG" id="hgn:E6W36_05015"/>
<evidence type="ECO:0000313" key="3">
    <source>
        <dbReference type="Proteomes" id="UP000298714"/>
    </source>
</evidence>
<proteinExistence type="predicted"/>
<organism evidence="2 3">
    <name type="scientific">Hankyongella ginsenosidimutans</name>
    <dbReference type="NCBI Taxonomy" id="1763828"/>
    <lineage>
        <taxon>Bacteria</taxon>
        <taxon>Pseudomonadati</taxon>
        <taxon>Pseudomonadota</taxon>
        <taxon>Alphaproteobacteria</taxon>
        <taxon>Sphingomonadales</taxon>
        <taxon>Sphingomonadaceae</taxon>
        <taxon>Hankyongella</taxon>
    </lineage>
</organism>
<feature type="compositionally biased region" description="Low complexity" evidence="1">
    <location>
        <begin position="303"/>
        <end position="315"/>
    </location>
</feature>
<dbReference type="AlphaFoldDB" id="A0A4D7BUA3"/>
<gene>
    <name evidence="2" type="ORF">E6W36_05015</name>
</gene>
<name>A0A4D7BUA3_9SPHN</name>
<dbReference type="Proteomes" id="UP000298714">
    <property type="component" value="Chromosome"/>
</dbReference>
<sequence length="315" mass="34316">MVMPDDLIAFAWSAPMRELATKIGLSDVGLKSCSRDLAWSRRLRGTGTGFMQAGKSPVRPRPHRRPGETGRILIDSRFAPFIAQATPIPATGPFATSEVPEDLEELRAKELKALGRVAVPRTLEGYHPGLKDILQKEERRGQKVANSSWHWDEPRSDNPLDQRRLKLFNGILLALAKRGHGGDATATDTEISARAWIGSTSLSLSLEIVGKHCTIVSRGYRRPDPALPASTPLTLSVKPGYDREVGDTWQDEDGNRLESKIAEIAAAIIVAGEAKFRSAFARTRSAQSRNASSAKGKRKRRAASASNAASNEFAS</sequence>
<protein>
    <submittedName>
        <fullName evidence="2">Uncharacterized protein</fullName>
    </submittedName>
</protein>